<evidence type="ECO:0000313" key="2">
    <source>
        <dbReference type="EMBL" id="GHO88664.1"/>
    </source>
</evidence>
<evidence type="ECO:0000313" key="3">
    <source>
        <dbReference type="Proteomes" id="UP000635565"/>
    </source>
</evidence>
<reference evidence="2 3" key="1">
    <citation type="journal article" date="2021" name="Int. J. Syst. Evol. Microbiol.">
        <title>Reticulibacter mediterranei gen. nov., sp. nov., within the new family Reticulibacteraceae fam. nov., and Ktedonospora formicarum gen. nov., sp. nov., Ktedonobacter robiniae sp. nov., Dictyobacter formicarum sp. nov. and Dictyobacter arantiisoli sp. nov., belonging to the class Ktedonobacteria.</title>
        <authorList>
            <person name="Yabe S."/>
            <person name="Zheng Y."/>
            <person name="Wang C.M."/>
            <person name="Sakai Y."/>
            <person name="Abe K."/>
            <person name="Yokota A."/>
            <person name="Donadio S."/>
            <person name="Cavaletti L."/>
            <person name="Monciardini P."/>
        </authorList>
    </citation>
    <scope>NUCLEOTIDE SEQUENCE [LARGE SCALE GENOMIC DNA]</scope>
    <source>
        <strain evidence="2 3">SOSP1-9</strain>
    </source>
</reference>
<comment type="caution">
    <text evidence="2">The sequence shown here is derived from an EMBL/GenBank/DDBJ whole genome shotgun (WGS) entry which is preliminary data.</text>
</comment>
<feature type="region of interest" description="Disordered" evidence="1">
    <location>
        <begin position="1"/>
        <end position="25"/>
    </location>
</feature>
<dbReference type="EMBL" id="BNJJ01000026">
    <property type="protein sequence ID" value="GHO88664.1"/>
    <property type="molecule type" value="Genomic_DNA"/>
</dbReference>
<feature type="compositionally biased region" description="Basic and acidic residues" evidence="1">
    <location>
        <begin position="1"/>
        <end position="16"/>
    </location>
</feature>
<accession>A0ABQ3VQX0</accession>
<dbReference type="Proteomes" id="UP000635565">
    <property type="component" value="Unassembled WGS sequence"/>
</dbReference>
<name>A0ABQ3VQX0_9CHLR</name>
<sequence length="61" mass="6562">MGTMSRHERPNDEGEHAGGMINRAANRAQGPNLWAGGKLRQGDDVPDILASTYALCLLSLK</sequence>
<evidence type="ECO:0000256" key="1">
    <source>
        <dbReference type="SAM" id="MobiDB-lite"/>
    </source>
</evidence>
<organism evidence="2 3">
    <name type="scientific">Dictyobacter formicarum</name>
    <dbReference type="NCBI Taxonomy" id="2778368"/>
    <lineage>
        <taxon>Bacteria</taxon>
        <taxon>Bacillati</taxon>
        <taxon>Chloroflexota</taxon>
        <taxon>Ktedonobacteria</taxon>
        <taxon>Ktedonobacterales</taxon>
        <taxon>Dictyobacteraceae</taxon>
        <taxon>Dictyobacter</taxon>
    </lineage>
</organism>
<gene>
    <name evidence="2" type="ORF">KSZ_66700</name>
</gene>
<protein>
    <submittedName>
        <fullName evidence="2">Uncharacterized protein</fullName>
    </submittedName>
</protein>
<keyword evidence="3" id="KW-1185">Reference proteome</keyword>
<proteinExistence type="predicted"/>